<dbReference type="EMBL" id="FODH01000002">
    <property type="protein sequence ID" value="SEN69535.1"/>
    <property type="molecule type" value="Genomic_DNA"/>
</dbReference>
<evidence type="ECO:0000256" key="3">
    <source>
        <dbReference type="ARBA" id="ARBA00022475"/>
    </source>
</evidence>
<keyword evidence="2" id="KW-0813">Transport</keyword>
<keyword evidence="7" id="KW-0029">Amino-acid transport</keyword>
<keyword evidence="3" id="KW-1003">Cell membrane</keyword>
<dbReference type="InterPro" id="IPR041701">
    <property type="entry name" value="MetN_ABC"/>
</dbReference>
<keyword evidence="5 11" id="KW-0067">ATP-binding</keyword>
<dbReference type="AlphaFoldDB" id="A0A1H8IN53"/>
<dbReference type="InterPro" id="IPR027417">
    <property type="entry name" value="P-loop_NTPase"/>
</dbReference>
<dbReference type="STRING" id="1333845.SAMN04487895_102247"/>
<dbReference type="InterPro" id="IPR017871">
    <property type="entry name" value="ABC_transporter-like_CS"/>
</dbReference>
<accession>A0A1H8IN53</accession>
<dbReference type="PANTHER" id="PTHR43166:SF30">
    <property type="entry name" value="METHIONINE IMPORT ATP-BINDING PROTEIN METN"/>
    <property type="match status" value="1"/>
</dbReference>
<sequence length="269" mass="29525">MITVTNLNKSYRTRSGTVSALSDINLHIEKGEIFGIIGFSGAGKSTLIRCLNRLEEPDSGSIQIGETIITDLKERELRLARRKIGMIFQQFNLFDSKTVFGNVAFPLKAAGYKKPEIERRVGEILDLVELGGKAGSYPSELSGGQKQRVGIARALAGEPDVLLSDEATSALDPQTTHSILELLADINRRLGLTVVLITHEMDVLRHICGNAAVIEAGRIVENAPVRQLFHNPQSDTAKRFAGIYDFYNNTGNSGQLEVPKPEQREAVLR</sequence>
<dbReference type="Proteomes" id="UP000683429">
    <property type="component" value="Chromosome"/>
</dbReference>
<evidence type="ECO:0000256" key="5">
    <source>
        <dbReference type="ARBA" id="ARBA00022840"/>
    </source>
</evidence>
<dbReference type="PANTHER" id="PTHR43166">
    <property type="entry name" value="AMINO ACID IMPORT ATP-BINDING PROTEIN"/>
    <property type="match status" value="1"/>
</dbReference>
<proteinExistence type="inferred from homology"/>
<evidence type="ECO:0000256" key="1">
    <source>
        <dbReference type="ARBA" id="ARBA00005417"/>
    </source>
</evidence>
<keyword evidence="6" id="KW-1278">Translocase</keyword>
<dbReference type="GO" id="GO:0005524">
    <property type="term" value="F:ATP binding"/>
    <property type="evidence" value="ECO:0007669"/>
    <property type="project" value="UniProtKB-KW"/>
</dbReference>
<feature type="domain" description="ABC transporter" evidence="9">
    <location>
        <begin position="2"/>
        <end position="241"/>
    </location>
</feature>
<keyword evidence="4" id="KW-0547">Nucleotide-binding</keyword>
<reference evidence="11 12" key="1">
    <citation type="submission" date="2016-10" db="EMBL/GenBank/DDBJ databases">
        <authorList>
            <person name="de Groot N.N."/>
        </authorList>
    </citation>
    <scope>NUCLEOTIDE SEQUENCE [LARGE SCALE GENOMIC DNA]</scope>
    <source>
        <strain evidence="11 12">CGMCC 1.10238</strain>
    </source>
</reference>
<keyword evidence="13" id="KW-1185">Reference proteome</keyword>
<dbReference type="SMART" id="SM00382">
    <property type="entry name" value="AAA"/>
    <property type="match status" value="1"/>
</dbReference>
<evidence type="ECO:0000256" key="2">
    <source>
        <dbReference type="ARBA" id="ARBA00022448"/>
    </source>
</evidence>
<name>A0A1H8IN53_9BACL</name>
<dbReference type="PROSITE" id="PS00211">
    <property type="entry name" value="ABC_TRANSPORTER_1"/>
    <property type="match status" value="1"/>
</dbReference>
<dbReference type="GO" id="GO:0016887">
    <property type="term" value="F:ATP hydrolysis activity"/>
    <property type="evidence" value="ECO:0007669"/>
    <property type="project" value="InterPro"/>
</dbReference>
<evidence type="ECO:0000259" key="9">
    <source>
        <dbReference type="PROSITE" id="PS50893"/>
    </source>
</evidence>
<evidence type="ECO:0000313" key="11">
    <source>
        <dbReference type="EMBL" id="SEN69535.1"/>
    </source>
</evidence>
<dbReference type="SUPFAM" id="SSF52540">
    <property type="entry name" value="P-loop containing nucleoside triphosphate hydrolases"/>
    <property type="match status" value="1"/>
</dbReference>
<dbReference type="InterPro" id="IPR003593">
    <property type="entry name" value="AAA+_ATPase"/>
</dbReference>
<dbReference type="GO" id="GO:0005886">
    <property type="term" value="C:plasma membrane"/>
    <property type="evidence" value="ECO:0007669"/>
    <property type="project" value="UniProtKB-ARBA"/>
</dbReference>
<dbReference type="Gene3D" id="3.40.50.300">
    <property type="entry name" value="P-loop containing nucleotide triphosphate hydrolases"/>
    <property type="match status" value="1"/>
</dbReference>
<evidence type="ECO:0000313" key="10">
    <source>
        <dbReference type="EMBL" id="QWU16007.1"/>
    </source>
</evidence>
<dbReference type="GO" id="GO:0006865">
    <property type="term" value="P:amino acid transport"/>
    <property type="evidence" value="ECO:0007669"/>
    <property type="project" value="UniProtKB-KW"/>
</dbReference>
<dbReference type="Proteomes" id="UP000198809">
    <property type="component" value="Unassembled WGS sequence"/>
</dbReference>
<dbReference type="EMBL" id="CP076607">
    <property type="protein sequence ID" value="QWU16007.1"/>
    <property type="molecule type" value="Genomic_DNA"/>
</dbReference>
<comment type="similarity">
    <text evidence="1">Belongs to the ABC transporter superfamily.</text>
</comment>
<protein>
    <submittedName>
        <fullName evidence="10">ATP-binding cassette domain-containing protein</fullName>
    </submittedName>
    <submittedName>
        <fullName evidence="11">D-methionine transport system ATP-binding protein</fullName>
    </submittedName>
</protein>
<organism evidence="11 12">
    <name type="scientific">Paenibacillus sophorae</name>
    <dbReference type="NCBI Taxonomy" id="1333845"/>
    <lineage>
        <taxon>Bacteria</taxon>
        <taxon>Bacillati</taxon>
        <taxon>Bacillota</taxon>
        <taxon>Bacilli</taxon>
        <taxon>Bacillales</taxon>
        <taxon>Paenibacillaceae</taxon>
        <taxon>Paenibacillus</taxon>
    </lineage>
</organism>
<dbReference type="CDD" id="cd03258">
    <property type="entry name" value="ABC_MetN_methionine_transporter"/>
    <property type="match status" value="1"/>
</dbReference>
<dbReference type="PROSITE" id="PS50893">
    <property type="entry name" value="ABC_TRANSPORTER_2"/>
    <property type="match status" value="1"/>
</dbReference>
<keyword evidence="8" id="KW-0472">Membrane</keyword>
<reference evidence="10 13" key="2">
    <citation type="submission" date="2021-06" db="EMBL/GenBank/DDBJ databases">
        <title>Whole genome sequence of Paenibacillus sophorae DSM23020 for comparative genomics.</title>
        <authorList>
            <person name="Kim M.-J."/>
            <person name="Lee G."/>
            <person name="Shin J.-H."/>
        </authorList>
    </citation>
    <scope>NUCLEOTIDE SEQUENCE [LARGE SCALE GENOMIC DNA]</scope>
    <source>
        <strain evidence="10 13">DSM 23020</strain>
    </source>
</reference>
<evidence type="ECO:0000313" key="13">
    <source>
        <dbReference type="Proteomes" id="UP000683429"/>
    </source>
</evidence>
<gene>
    <name evidence="10" type="ORF">KP014_01625</name>
    <name evidence="11" type="ORF">SAMN04487895_102247</name>
</gene>
<dbReference type="InterPro" id="IPR050086">
    <property type="entry name" value="MetN_ABC_transporter-like"/>
</dbReference>
<evidence type="ECO:0000256" key="8">
    <source>
        <dbReference type="ARBA" id="ARBA00023136"/>
    </source>
</evidence>
<dbReference type="FunFam" id="3.40.50.300:FF:000056">
    <property type="entry name" value="Cell division ATP-binding protein FtsE"/>
    <property type="match status" value="1"/>
</dbReference>
<dbReference type="InterPro" id="IPR003439">
    <property type="entry name" value="ABC_transporter-like_ATP-bd"/>
</dbReference>
<evidence type="ECO:0000313" key="12">
    <source>
        <dbReference type="Proteomes" id="UP000198809"/>
    </source>
</evidence>
<dbReference type="RefSeq" id="WP_090833836.1">
    <property type="nucleotide sequence ID" value="NZ_CP076607.1"/>
</dbReference>
<dbReference type="Pfam" id="PF00005">
    <property type="entry name" value="ABC_tran"/>
    <property type="match status" value="1"/>
</dbReference>
<evidence type="ECO:0000256" key="4">
    <source>
        <dbReference type="ARBA" id="ARBA00022741"/>
    </source>
</evidence>
<dbReference type="OrthoDB" id="9802264at2"/>
<evidence type="ECO:0000256" key="7">
    <source>
        <dbReference type="ARBA" id="ARBA00022970"/>
    </source>
</evidence>
<evidence type="ECO:0000256" key="6">
    <source>
        <dbReference type="ARBA" id="ARBA00022967"/>
    </source>
</evidence>